<protein>
    <submittedName>
        <fullName evidence="3">Uncharacterized protein DUF4369</fullName>
    </submittedName>
</protein>
<dbReference type="EMBL" id="QBKI01000005">
    <property type="protein sequence ID" value="PTX18993.1"/>
    <property type="molecule type" value="Genomic_DNA"/>
</dbReference>
<proteinExistence type="predicted"/>
<dbReference type="RefSeq" id="WP_108212021.1">
    <property type="nucleotide sequence ID" value="NZ_QBKI01000005.1"/>
</dbReference>
<dbReference type="Pfam" id="PF14289">
    <property type="entry name" value="DUF4369"/>
    <property type="match status" value="1"/>
</dbReference>
<name>A0A2T5YI50_9BACT</name>
<dbReference type="AlphaFoldDB" id="A0A2T5YI50"/>
<feature type="chain" id="PRO_5015722776" evidence="1">
    <location>
        <begin position="27"/>
        <end position="208"/>
    </location>
</feature>
<sequence length="208" mass="23721">MTKKLTTPLLFICLLTFTFCTSKQYAVSSQSYRITGTVTGVEDGTWIYLRNADRFNNFPLADSVQVKKERFEFRGRLVDKVLFTILGFKGPVYATDGKTVRDIRLTDATMLWLENSEITIQAEKGNMPHARIEGSLTQQDFQLQISTPTKAFIRSNPNTSYYGVFALNSYKESWGKEVTSELYQLLSEEKKNTIYGRQIADYLGNGQN</sequence>
<organism evidence="3 4">
    <name type="scientific">Pontibacter mucosus</name>
    <dbReference type="NCBI Taxonomy" id="1649266"/>
    <lineage>
        <taxon>Bacteria</taxon>
        <taxon>Pseudomonadati</taxon>
        <taxon>Bacteroidota</taxon>
        <taxon>Cytophagia</taxon>
        <taxon>Cytophagales</taxon>
        <taxon>Hymenobacteraceae</taxon>
        <taxon>Pontibacter</taxon>
    </lineage>
</organism>
<evidence type="ECO:0000313" key="3">
    <source>
        <dbReference type="EMBL" id="PTX18993.1"/>
    </source>
</evidence>
<feature type="domain" description="DUF4369" evidence="2">
    <location>
        <begin position="32"/>
        <end position="141"/>
    </location>
</feature>
<keyword evidence="4" id="KW-1185">Reference proteome</keyword>
<feature type="signal peptide" evidence="1">
    <location>
        <begin position="1"/>
        <end position="26"/>
    </location>
</feature>
<comment type="caution">
    <text evidence="3">The sequence shown here is derived from an EMBL/GenBank/DDBJ whole genome shotgun (WGS) entry which is preliminary data.</text>
</comment>
<evidence type="ECO:0000256" key="1">
    <source>
        <dbReference type="SAM" id="SignalP"/>
    </source>
</evidence>
<dbReference type="InterPro" id="IPR025380">
    <property type="entry name" value="DUF4369"/>
</dbReference>
<evidence type="ECO:0000313" key="4">
    <source>
        <dbReference type="Proteomes" id="UP000244225"/>
    </source>
</evidence>
<accession>A0A2T5YI50</accession>
<dbReference type="Proteomes" id="UP000244225">
    <property type="component" value="Unassembled WGS sequence"/>
</dbReference>
<gene>
    <name evidence="3" type="ORF">C8N40_105287</name>
</gene>
<evidence type="ECO:0000259" key="2">
    <source>
        <dbReference type="Pfam" id="PF14289"/>
    </source>
</evidence>
<reference evidence="3 4" key="1">
    <citation type="submission" date="2018-04" db="EMBL/GenBank/DDBJ databases">
        <title>Genomic Encyclopedia of Archaeal and Bacterial Type Strains, Phase II (KMG-II): from individual species to whole genera.</title>
        <authorList>
            <person name="Goeker M."/>
        </authorList>
    </citation>
    <scope>NUCLEOTIDE SEQUENCE [LARGE SCALE GENOMIC DNA]</scope>
    <source>
        <strain evidence="3 4">DSM 100162</strain>
    </source>
</reference>
<dbReference type="OrthoDB" id="853364at2"/>
<keyword evidence="1" id="KW-0732">Signal</keyword>